<comment type="caution">
    <text evidence="5">The sequence shown here is derived from an EMBL/GenBank/DDBJ whole genome shotgun (WGS) entry which is preliminary data.</text>
</comment>
<dbReference type="InterPro" id="IPR000524">
    <property type="entry name" value="Tscrpt_reg_HTH_GntR"/>
</dbReference>
<dbReference type="InterPro" id="IPR011711">
    <property type="entry name" value="GntR_C"/>
</dbReference>
<keyword evidence="1" id="KW-0805">Transcription regulation</keyword>
<dbReference type="CDD" id="cd07377">
    <property type="entry name" value="WHTH_GntR"/>
    <property type="match status" value="1"/>
</dbReference>
<evidence type="ECO:0000256" key="2">
    <source>
        <dbReference type="ARBA" id="ARBA00023125"/>
    </source>
</evidence>
<dbReference type="InterPro" id="IPR036388">
    <property type="entry name" value="WH-like_DNA-bd_sf"/>
</dbReference>
<dbReference type="EMBL" id="FNBW01000015">
    <property type="protein sequence ID" value="SDG34978.1"/>
    <property type="molecule type" value="Genomic_DNA"/>
</dbReference>
<evidence type="ECO:0000313" key="6">
    <source>
        <dbReference type="Proteomes" id="UP000198615"/>
    </source>
</evidence>
<dbReference type="GO" id="GO:0003700">
    <property type="term" value="F:DNA-binding transcription factor activity"/>
    <property type="evidence" value="ECO:0007669"/>
    <property type="project" value="InterPro"/>
</dbReference>
<dbReference type="SUPFAM" id="SSF48008">
    <property type="entry name" value="GntR ligand-binding domain-like"/>
    <property type="match status" value="1"/>
</dbReference>
<dbReference type="Pfam" id="PF00392">
    <property type="entry name" value="GntR"/>
    <property type="match status" value="1"/>
</dbReference>
<sequence>MATIETMQPITSTNLSTLAFERLEQAIMSGELKPGERLSEVTLARRYGISRGPLREAIGRLEGRNLVERQANQGARVVSLDQAQILDLLVIRESLEGMACRLAATRMKPAELKRLQRMLDDHAHDEHVVAGKGYFQGGGDLDFHYRIVRASRNDRLIKMLDEDLYSLLRLFRQRLSTAPGRPAQALEEHRAVLAALEARDPDAAEAAMRTHIRNSRASINHLVTADVA</sequence>
<dbReference type="PROSITE" id="PS50949">
    <property type="entry name" value="HTH_GNTR"/>
    <property type="match status" value="1"/>
</dbReference>
<dbReference type="Gene3D" id="1.10.10.10">
    <property type="entry name" value="Winged helix-like DNA-binding domain superfamily/Winged helix DNA-binding domain"/>
    <property type="match status" value="1"/>
</dbReference>
<protein>
    <submittedName>
        <fullName evidence="5">DNA-binding transcriptional regulator, GntR family</fullName>
    </submittedName>
</protein>
<dbReference type="PANTHER" id="PTHR43537:SF49">
    <property type="entry name" value="TRANSCRIPTIONAL REGULATORY PROTEIN"/>
    <property type="match status" value="1"/>
</dbReference>
<reference evidence="5 6" key="1">
    <citation type="submission" date="2016-10" db="EMBL/GenBank/DDBJ databases">
        <authorList>
            <person name="Varghese N."/>
            <person name="Submissions S."/>
        </authorList>
    </citation>
    <scope>NUCLEOTIDE SEQUENCE [LARGE SCALE GENOMIC DNA]</scope>
    <source>
        <strain evidence="5 6">DSM 18839</strain>
    </source>
</reference>
<name>A0A8G2BN34_9PROT</name>
<keyword evidence="3" id="KW-0804">Transcription</keyword>
<dbReference type="InterPro" id="IPR036390">
    <property type="entry name" value="WH_DNA-bd_sf"/>
</dbReference>
<organism evidence="5 6">
    <name type="scientific">Thalassobaculum litoreum DSM 18839</name>
    <dbReference type="NCBI Taxonomy" id="1123362"/>
    <lineage>
        <taxon>Bacteria</taxon>
        <taxon>Pseudomonadati</taxon>
        <taxon>Pseudomonadota</taxon>
        <taxon>Alphaproteobacteria</taxon>
        <taxon>Rhodospirillales</taxon>
        <taxon>Thalassobaculaceae</taxon>
        <taxon>Thalassobaculum</taxon>
    </lineage>
</organism>
<evidence type="ECO:0000313" key="5">
    <source>
        <dbReference type="EMBL" id="SDG34978.1"/>
    </source>
</evidence>
<proteinExistence type="predicted"/>
<dbReference type="Gene3D" id="1.20.120.530">
    <property type="entry name" value="GntR ligand-binding domain-like"/>
    <property type="match status" value="1"/>
</dbReference>
<evidence type="ECO:0000256" key="1">
    <source>
        <dbReference type="ARBA" id="ARBA00023015"/>
    </source>
</evidence>
<evidence type="ECO:0000259" key="4">
    <source>
        <dbReference type="PROSITE" id="PS50949"/>
    </source>
</evidence>
<gene>
    <name evidence="5" type="ORF">SAMN05660686_04109</name>
</gene>
<accession>A0A8G2BN34</accession>
<dbReference type="InterPro" id="IPR008920">
    <property type="entry name" value="TF_FadR/GntR_C"/>
</dbReference>
<dbReference type="SUPFAM" id="SSF46785">
    <property type="entry name" value="Winged helix' DNA-binding domain"/>
    <property type="match status" value="1"/>
</dbReference>
<feature type="domain" description="HTH gntR-type" evidence="4">
    <location>
        <begin position="13"/>
        <end position="80"/>
    </location>
</feature>
<dbReference type="PANTHER" id="PTHR43537">
    <property type="entry name" value="TRANSCRIPTIONAL REGULATOR, GNTR FAMILY"/>
    <property type="match status" value="1"/>
</dbReference>
<evidence type="ECO:0000256" key="3">
    <source>
        <dbReference type="ARBA" id="ARBA00023163"/>
    </source>
</evidence>
<keyword evidence="6" id="KW-1185">Reference proteome</keyword>
<dbReference type="AlphaFoldDB" id="A0A8G2BN34"/>
<dbReference type="SMART" id="SM00345">
    <property type="entry name" value="HTH_GNTR"/>
    <property type="match status" value="1"/>
</dbReference>
<dbReference type="Pfam" id="PF07729">
    <property type="entry name" value="FCD"/>
    <property type="match status" value="1"/>
</dbReference>
<keyword evidence="2 5" id="KW-0238">DNA-binding</keyword>
<dbReference type="Proteomes" id="UP000198615">
    <property type="component" value="Unassembled WGS sequence"/>
</dbReference>
<dbReference type="GO" id="GO:0003677">
    <property type="term" value="F:DNA binding"/>
    <property type="evidence" value="ECO:0007669"/>
    <property type="project" value="UniProtKB-KW"/>
</dbReference>
<dbReference type="SMART" id="SM00895">
    <property type="entry name" value="FCD"/>
    <property type="match status" value="1"/>
</dbReference>